<keyword evidence="1" id="KW-0812">Transmembrane</keyword>
<feature type="transmembrane region" description="Helical" evidence="1">
    <location>
        <begin position="38"/>
        <end position="55"/>
    </location>
</feature>
<dbReference type="Proteomes" id="UP000318017">
    <property type="component" value="Chromosome"/>
</dbReference>
<keyword evidence="1" id="KW-1133">Transmembrane helix</keyword>
<name>A0A518G0D9_9BACT</name>
<accession>A0A518G0D9</accession>
<keyword evidence="1" id="KW-0472">Membrane</keyword>
<protein>
    <submittedName>
        <fullName evidence="2">Uncharacterized protein</fullName>
    </submittedName>
</protein>
<reference evidence="2 3" key="1">
    <citation type="submission" date="2019-02" db="EMBL/GenBank/DDBJ databases">
        <title>Deep-cultivation of Planctomycetes and their phenomic and genomic characterization uncovers novel biology.</title>
        <authorList>
            <person name="Wiegand S."/>
            <person name="Jogler M."/>
            <person name="Boedeker C."/>
            <person name="Pinto D."/>
            <person name="Vollmers J."/>
            <person name="Rivas-Marin E."/>
            <person name="Kohn T."/>
            <person name="Peeters S.H."/>
            <person name="Heuer A."/>
            <person name="Rast P."/>
            <person name="Oberbeckmann S."/>
            <person name="Bunk B."/>
            <person name="Jeske O."/>
            <person name="Meyerdierks A."/>
            <person name="Storesund J.E."/>
            <person name="Kallscheuer N."/>
            <person name="Luecker S."/>
            <person name="Lage O.M."/>
            <person name="Pohl T."/>
            <person name="Merkel B.J."/>
            <person name="Hornburger P."/>
            <person name="Mueller R.-W."/>
            <person name="Bruemmer F."/>
            <person name="Labrenz M."/>
            <person name="Spormann A.M."/>
            <person name="Op den Camp H."/>
            <person name="Overmann J."/>
            <person name="Amann R."/>
            <person name="Jetten M.S.M."/>
            <person name="Mascher T."/>
            <person name="Medema M.H."/>
            <person name="Devos D.P."/>
            <person name="Kaster A.-K."/>
            <person name="Ovreas L."/>
            <person name="Rohde M."/>
            <person name="Galperin M.Y."/>
            <person name="Jogler C."/>
        </authorList>
    </citation>
    <scope>NUCLEOTIDE SEQUENCE [LARGE SCALE GENOMIC DNA]</scope>
    <source>
        <strain evidence="2 3">Q31a</strain>
    </source>
</reference>
<organism evidence="2 3">
    <name type="scientific">Aureliella helgolandensis</name>
    <dbReference type="NCBI Taxonomy" id="2527968"/>
    <lineage>
        <taxon>Bacteria</taxon>
        <taxon>Pseudomonadati</taxon>
        <taxon>Planctomycetota</taxon>
        <taxon>Planctomycetia</taxon>
        <taxon>Pirellulales</taxon>
        <taxon>Pirellulaceae</taxon>
        <taxon>Aureliella</taxon>
    </lineage>
</organism>
<proteinExistence type="predicted"/>
<feature type="transmembrane region" description="Helical" evidence="1">
    <location>
        <begin position="61"/>
        <end position="82"/>
    </location>
</feature>
<keyword evidence="3" id="KW-1185">Reference proteome</keyword>
<feature type="transmembrane region" description="Helical" evidence="1">
    <location>
        <begin position="231"/>
        <end position="256"/>
    </location>
</feature>
<gene>
    <name evidence="2" type="ORF">Q31a_03480</name>
</gene>
<feature type="transmembrane region" description="Helical" evidence="1">
    <location>
        <begin position="276"/>
        <end position="301"/>
    </location>
</feature>
<feature type="transmembrane region" description="Helical" evidence="1">
    <location>
        <begin position="181"/>
        <end position="204"/>
    </location>
</feature>
<evidence type="ECO:0000313" key="3">
    <source>
        <dbReference type="Proteomes" id="UP000318017"/>
    </source>
</evidence>
<evidence type="ECO:0000313" key="2">
    <source>
        <dbReference type="EMBL" id="QDV22069.1"/>
    </source>
</evidence>
<feature type="transmembrane region" description="Helical" evidence="1">
    <location>
        <begin position="142"/>
        <end position="160"/>
    </location>
</feature>
<evidence type="ECO:0000256" key="1">
    <source>
        <dbReference type="SAM" id="Phobius"/>
    </source>
</evidence>
<feature type="transmembrane region" description="Helical" evidence="1">
    <location>
        <begin position="114"/>
        <end position="136"/>
    </location>
</feature>
<dbReference type="AlphaFoldDB" id="A0A518G0D9"/>
<dbReference type="KEGG" id="ahel:Q31a_03480"/>
<sequence>MTPASASHVLLLVVLIAVSAFATNGAIAVWASRSSRHWLARALVVVGTMSPLLLAGAMEPFAILGLQSLTILLGLQVSRWLPYFRGRNFRGRTVPGVDRTAETSVPATAFDAKFSIATLMIASGMVAFGMTIGIHMPLLNGAAWTSVVVIGLCMGGCVLLGTASAPKRFASKSGGLKGRALIGLLSLAGAILLALPLLAFDWLIPSLLSQFMGWPPESSLDILTTSEDQPYAAICWLLICPLVFTASRYASLLLLLSANRPLRARTHRPQQLSQRVVRRIIPGATTFTMLATLIVVEWQFLKPSGVAKLQPLEYNAYQSIGEAGAVIEQSDFSQLRSDWETASLAKLVPSIQSIEPTLTQLHDLLQSPCRVPVDYTNNDLSWLDAASNFRSASRALVASGRCSLDAGEWDKASTSFLDACRLGVSVRHGGLLIDYLVGISCTSIGSVQLYEHRHLFPQQLSRSLAHNLATMSNQLEEFTTVQDRDRAWTLATGGWHARLQLFIYEAAGNSIYLSTGYLRDILPFDQAGLRLLAMEFALQDYYFEHRQWPREATELVPVHLERLPIDPFDAQQGALRYVRTVDGYLLYSVGANGTDDGGQAPPEDDRTIHYPSASGDIQAADYFTLLE</sequence>
<feature type="transmembrane region" description="Helical" evidence="1">
    <location>
        <begin position="6"/>
        <end position="31"/>
    </location>
</feature>
<dbReference type="EMBL" id="CP036298">
    <property type="protein sequence ID" value="QDV22069.1"/>
    <property type="molecule type" value="Genomic_DNA"/>
</dbReference>